<name>A0A0S4LE41_9BACT</name>
<protein>
    <submittedName>
        <fullName evidence="1">Uncharacterized protein</fullName>
    </submittedName>
</protein>
<dbReference type="Proteomes" id="UP000198736">
    <property type="component" value="Unassembled WGS sequence"/>
</dbReference>
<keyword evidence="2" id="KW-1185">Reference proteome</keyword>
<reference evidence="2" key="1">
    <citation type="submission" date="2015-10" db="EMBL/GenBank/DDBJ databases">
        <authorList>
            <person name="Luecker S."/>
            <person name="Luecker S."/>
        </authorList>
    </citation>
    <scope>NUCLEOTIDE SEQUENCE [LARGE SCALE GENOMIC DNA]</scope>
</reference>
<accession>A0A0S4LE41</accession>
<gene>
    <name evidence="1" type="ORF">COMA2_20497</name>
</gene>
<evidence type="ECO:0000313" key="1">
    <source>
        <dbReference type="EMBL" id="CUS35884.1"/>
    </source>
</evidence>
<organism evidence="1 2">
    <name type="scientific">Candidatus Nitrospira nitrificans</name>
    <dbReference type="NCBI Taxonomy" id="1742973"/>
    <lineage>
        <taxon>Bacteria</taxon>
        <taxon>Pseudomonadati</taxon>
        <taxon>Nitrospirota</taxon>
        <taxon>Nitrospiria</taxon>
        <taxon>Nitrospirales</taxon>
        <taxon>Nitrospiraceae</taxon>
        <taxon>Nitrospira</taxon>
    </lineage>
</organism>
<dbReference type="AlphaFoldDB" id="A0A0S4LE41"/>
<sequence length="57" mass="6535">MRPIVRLERHAGRQNEMGCLGECREGHYLSGMEVRSEVYQARATDCRPGGTHCARFR</sequence>
<proteinExistence type="predicted"/>
<dbReference type="EMBL" id="CZPZ01000012">
    <property type="protein sequence ID" value="CUS35884.1"/>
    <property type="molecule type" value="Genomic_DNA"/>
</dbReference>
<evidence type="ECO:0000313" key="2">
    <source>
        <dbReference type="Proteomes" id="UP000198736"/>
    </source>
</evidence>